<evidence type="ECO:0000256" key="1">
    <source>
        <dbReference type="SAM" id="SignalP"/>
    </source>
</evidence>
<reference evidence="2 3" key="1">
    <citation type="journal article" date="2021" name="J. Hered.">
        <title>A chromosome-level genome assembly of the parasitoid wasp, Cotesia glomerata (Hymenoptera: Braconidae).</title>
        <authorList>
            <person name="Pinto B.J."/>
            <person name="Weis J.J."/>
            <person name="Gamble T."/>
            <person name="Ode P.J."/>
            <person name="Paul R."/>
            <person name="Zaspel J.M."/>
        </authorList>
    </citation>
    <scope>NUCLEOTIDE SEQUENCE [LARGE SCALE GENOMIC DNA]</scope>
    <source>
        <strain evidence="2">CgM1</strain>
    </source>
</reference>
<accession>A0AAV7ILV6</accession>
<name>A0AAV7ILV6_COTGL</name>
<dbReference type="Proteomes" id="UP000826195">
    <property type="component" value="Unassembled WGS sequence"/>
</dbReference>
<evidence type="ECO:0000313" key="3">
    <source>
        <dbReference type="Proteomes" id="UP000826195"/>
    </source>
</evidence>
<feature type="signal peptide" evidence="1">
    <location>
        <begin position="1"/>
        <end position="20"/>
    </location>
</feature>
<evidence type="ECO:0000313" key="2">
    <source>
        <dbReference type="EMBL" id="KAH0554663.1"/>
    </source>
</evidence>
<sequence>MAKVLLAILALTLLIGIVTCDNKKSVKPRSVGAARLPLGAECDNSQQCEDGYCEHVRVGRNIKSKCNHHYLKPYRED</sequence>
<feature type="chain" id="PRO_5043899728" evidence="1">
    <location>
        <begin position="21"/>
        <end position="77"/>
    </location>
</feature>
<organism evidence="2 3">
    <name type="scientific">Cotesia glomerata</name>
    <name type="common">Lepidopteran parasitic wasp</name>
    <name type="synonym">Apanteles glomeratus</name>
    <dbReference type="NCBI Taxonomy" id="32391"/>
    <lineage>
        <taxon>Eukaryota</taxon>
        <taxon>Metazoa</taxon>
        <taxon>Ecdysozoa</taxon>
        <taxon>Arthropoda</taxon>
        <taxon>Hexapoda</taxon>
        <taxon>Insecta</taxon>
        <taxon>Pterygota</taxon>
        <taxon>Neoptera</taxon>
        <taxon>Endopterygota</taxon>
        <taxon>Hymenoptera</taxon>
        <taxon>Apocrita</taxon>
        <taxon>Ichneumonoidea</taxon>
        <taxon>Braconidae</taxon>
        <taxon>Microgastrinae</taxon>
        <taxon>Cotesia</taxon>
    </lineage>
</organism>
<protein>
    <submittedName>
        <fullName evidence="2">Uncharacterized protein</fullName>
    </submittedName>
</protein>
<proteinExistence type="predicted"/>
<comment type="caution">
    <text evidence="2">The sequence shown here is derived from an EMBL/GenBank/DDBJ whole genome shotgun (WGS) entry which is preliminary data.</text>
</comment>
<keyword evidence="3" id="KW-1185">Reference proteome</keyword>
<dbReference type="AlphaFoldDB" id="A0AAV7ILV6"/>
<keyword evidence="1" id="KW-0732">Signal</keyword>
<dbReference type="EMBL" id="JAHXZJ010001119">
    <property type="protein sequence ID" value="KAH0554663.1"/>
    <property type="molecule type" value="Genomic_DNA"/>
</dbReference>
<gene>
    <name evidence="2" type="ORF">KQX54_012147</name>
</gene>